<feature type="compositionally biased region" description="Low complexity" evidence="15">
    <location>
        <begin position="683"/>
        <end position="693"/>
    </location>
</feature>
<dbReference type="AlphaFoldDB" id="A0A9D4Z2V0"/>
<keyword evidence="12" id="KW-0472">Membrane</keyword>
<feature type="compositionally biased region" description="Low complexity" evidence="15">
    <location>
        <begin position="119"/>
        <end position="132"/>
    </location>
</feature>
<evidence type="ECO:0000256" key="12">
    <source>
        <dbReference type="ARBA" id="ARBA00023136"/>
    </source>
</evidence>
<feature type="region of interest" description="Disordered" evidence="15">
    <location>
        <begin position="592"/>
        <end position="727"/>
    </location>
</feature>
<dbReference type="EC" id="3.1.1.116" evidence="14"/>
<keyword evidence="18" id="KW-1185">Reference proteome</keyword>
<dbReference type="PANTHER" id="PTHR45792">
    <property type="entry name" value="DIACYLGLYCEROL LIPASE HOMOLOG-RELATED"/>
    <property type="match status" value="1"/>
</dbReference>
<evidence type="ECO:0000256" key="2">
    <source>
        <dbReference type="ARBA" id="ARBA00004651"/>
    </source>
</evidence>
<feature type="compositionally biased region" description="Low complexity" evidence="15">
    <location>
        <begin position="747"/>
        <end position="758"/>
    </location>
</feature>
<evidence type="ECO:0000313" key="18">
    <source>
        <dbReference type="Proteomes" id="UP001055712"/>
    </source>
</evidence>
<evidence type="ECO:0000259" key="16">
    <source>
        <dbReference type="Pfam" id="PF01764"/>
    </source>
</evidence>
<dbReference type="InterPro" id="IPR052214">
    <property type="entry name" value="DAG_Lipase-Related"/>
</dbReference>
<evidence type="ECO:0000256" key="8">
    <source>
        <dbReference type="ARBA" id="ARBA00022837"/>
    </source>
</evidence>
<protein>
    <recommendedName>
        <fullName evidence="14">sn-1-specific diacylglycerol lipase</fullName>
        <ecNumber evidence="14">3.1.1.116</ecNumber>
    </recommendedName>
</protein>
<evidence type="ECO:0000256" key="15">
    <source>
        <dbReference type="SAM" id="MobiDB-lite"/>
    </source>
</evidence>
<evidence type="ECO:0000256" key="11">
    <source>
        <dbReference type="ARBA" id="ARBA00023098"/>
    </source>
</evidence>
<evidence type="ECO:0000256" key="4">
    <source>
        <dbReference type="ARBA" id="ARBA00022553"/>
    </source>
</evidence>
<keyword evidence="9" id="KW-0442">Lipid degradation</keyword>
<keyword evidence="8" id="KW-0106">Calcium</keyword>
<evidence type="ECO:0000256" key="7">
    <source>
        <dbReference type="ARBA" id="ARBA00022801"/>
    </source>
</evidence>
<feature type="region of interest" description="Disordered" evidence="15">
    <location>
        <begin position="119"/>
        <end position="139"/>
    </location>
</feature>
<gene>
    <name evidence="17" type="ORF">D9Q98_000964</name>
</gene>
<comment type="cofactor">
    <cofactor evidence="1">
        <name>Ca(2+)</name>
        <dbReference type="ChEBI" id="CHEBI:29108"/>
    </cofactor>
</comment>
<evidence type="ECO:0000256" key="6">
    <source>
        <dbReference type="ARBA" id="ARBA00022723"/>
    </source>
</evidence>
<keyword evidence="10" id="KW-1133">Transmembrane helix</keyword>
<keyword evidence="11" id="KW-0443">Lipid metabolism</keyword>
<dbReference type="PANTHER" id="PTHR45792:SF8">
    <property type="entry name" value="DIACYLGLYCEROL LIPASE-ALPHA"/>
    <property type="match status" value="1"/>
</dbReference>
<evidence type="ECO:0000256" key="3">
    <source>
        <dbReference type="ARBA" id="ARBA00022475"/>
    </source>
</evidence>
<feature type="compositionally biased region" description="Low complexity" evidence="15">
    <location>
        <begin position="846"/>
        <end position="858"/>
    </location>
</feature>
<dbReference type="GO" id="GO:0005886">
    <property type="term" value="C:plasma membrane"/>
    <property type="evidence" value="ECO:0007669"/>
    <property type="project" value="UniProtKB-SubCell"/>
</dbReference>
<dbReference type="GO" id="GO:0016298">
    <property type="term" value="F:lipase activity"/>
    <property type="evidence" value="ECO:0007669"/>
    <property type="project" value="TreeGrafter"/>
</dbReference>
<feature type="region of interest" description="Disordered" evidence="15">
    <location>
        <begin position="739"/>
        <end position="858"/>
    </location>
</feature>
<comment type="subcellular location">
    <subcellularLocation>
        <location evidence="2">Cell membrane</location>
        <topology evidence="2">Multi-pass membrane protein</topology>
    </subcellularLocation>
</comment>
<proteinExistence type="predicted"/>
<dbReference type="InterPro" id="IPR029058">
    <property type="entry name" value="AB_hydrolase_fold"/>
</dbReference>
<reference evidence="17" key="1">
    <citation type="journal article" date="2019" name="Plant J.">
        <title>Chlorella vulgaris genome assembly and annotation reveals the molecular basis for metabolic acclimation to high light conditions.</title>
        <authorList>
            <person name="Cecchin M."/>
            <person name="Marcolungo L."/>
            <person name="Rossato M."/>
            <person name="Girolomoni L."/>
            <person name="Cosentino E."/>
            <person name="Cuine S."/>
            <person name="Li-Beisson Y."/>
            <person name="Delledonne M."/>
            <person name="Ballottari M."/>
        </authorList>
    </citation>
    <scope>NUCLEOTIDE SEQUENCE</scope>
    <source>
        <strain evidence="17">211/11P</strain>
    </source>
</reference>
<evidence type="ECO:0000256" key="9">
    <source>
        <dbReference type="ARBA" id="ARBA00022963"/>
    </source>
</evidence>
<dbReference type="OrthoDB" id="438440at2759"/>
<dbReference type="GO" id="GO:0046872">
    <property type="term" value="F:metal ion binding"/>
    <property type="evidence" value="ECO:0007669"/>
    <property type="project" value="UniProtKB-KW"/>
</dbReference>
<feature type="compositionally biased region" description="Low complexity" evidence="15">
    <location>
        <begin position="592"/>
        <end position="612"/>
    </location>
</feature>
<feature type="compositionally biased region" description="Gly residues" evidence="15">
    <location>
        <begin position="796"/>
        <end position="806"/>
    </location>
</feature>
<evidence type="ECO:0000256" key="14">
    <source>
        <dbReference type="ARBA" id="ARBA00026104"/>
    </source>
</evidence>
<name>A0A9D4Z2V0_CHLVU</name>
<keyword evidence="3" id="KW-1003">Cell membrane</keyword>
<reference evidence="17" key="2">
    <citation type="submission" date="2020-11" db="EMBL/GenBank/DDBJ databases">
        <authorList>
            <person name="Cecchin M."/>
            <person name="Marcolungo L."/>
            <person name="Rossato M."/>
            <person name="Girolomoni L."/>
            <person name="Cosentino E."/>
            <person name="Cuine S."/>
            <person name="Li-Beisson Y."/>
            <person name="Delledonne M."/>
            <person name="Ballottari M."/>
        </authorList>
    </citation>
    <scope>NUCLEOTIDE SEQUENCE</scope>
    <source>
        <strain evidence="17">211/11P</strain>
        <tissue evidence="17">Whole cell</tissue>
    </source>
</reference>
<keyword evidence="4" id="KW-0597">Phosphoprotein</keyword>
<accession>A0A9D4Z2V0</accession>
<evidence type="ECO:0000313" key="17">
    <source>
        <dbReference type="EMBL" id="KAI3438536.1"/>
    </source>
</evidence>
<dbReference type="InterPro" id="IPR002921">
    <property type="entry name" value="Fungal_lipase-type"/>
</dbReference>
<feature type="compositionally biased region" description="Basic and acidic residues" evidence="15">
    <location>
        <begin position="613"/>
        <end position="646"/>
    </location>
</feature>
<keyword evidence="6" id="KW-0479">Metal-binding</keyword>
<feature type="compositionally biased region" description="Acidic residues" evidence="15">
    <location>
        <begin position="711"/>
        <end position="726"/>
    </location>
</feature>
<evidence type="ECO:0000256" key="1">
    <source>
        <dbReference type="ARBA" id="ARBA00001913"/>
    </source>
</evidence>
<dbReference type="Gene3D" id="3.40.50.1820">
    <property type="entry name" value="alpha/beta hydrolase"/>
    <property type="match status" value="1"/>
</dbReference>
<feature type="compositionally biased region" description="Low complexity" evidence="15">
    <location>
        <begin position="782"/>
        <end position="791"/>
    </location>
</feature>
<dbReference type="Proteomes" id="UP001055712">
    <property type="component" value="Unassembled WGS sequence"/>
</dbReference>
<feature type="compositionally biased region" description="Acidic residues" evidence="15">
    <location>
        <begin position="829"/>
        <end position="838"/>
    </location>
</feature>
<comment type="caution">
    <text evidence="17">The sequence shown here is derived from an EMBL/GenBank/DDBJ whole genome shotgun (WGS) entry which is preliminary data.</text>
</comment>
<evidence type="ECO:0000256" key="5">
    <source>
        <dbReference type="ARBA" id="ARBA00022692"/>
    </source>
</evidence>
<keyword evidence="7" id="KW-0378">Hydrolase</keyword>
<dbReference type="GO" id="GO:0016042">
    <property type="term" value="P:lipid catabolic process"/>
    <property type="evidence" value="ECO:0007669"/>
    <property type="project" value="UniProtKB-KW"/>
</dbReference>
<dbReference type="SUPFAM" id="SSF53474">
    <property type="entry name" value="alpha/beta-Hydrolases"/>
    <property type="match status" value="1"/>
</dbReference>
<evidence type="ECO:0000256" key="13">
    <source>
        <dbReference type="ARBA" id="ARBA00024531"/>
    </source>
</evidence>
<feature type="domain" description="Fungal lipase-type" evidence="16">
    <location>
        <begin position="322"/>
        <end position="454"/>
    </location>
</feature>
<feature type="compositionally biased region" description="Low complexity" evidence="15">
    <location>
        <begin position="659"/>
        <end position="676"/>
    </location>
</feature>
<dbReference type="EMBL" id="SIDB01000001">
    <property type="protein sequence ID" value="KAI3438536.1"/>
    <property type="molecule type" value="Genomic_DNA"/>
</dbReference>
<dbReference type="Pfam" id="PF01764">
    <property type="entry name" value="Lipase_3"/>
    <property type="match status" value="1"/>
</dbReference>
<organism evidence="17 18">
    <name type="scientific">Chlorella vulgaris</name>
    <name type="common">Green alga</name>
    <dbReference type="NCBI Taxonomy" id="3077"/>
    <lineage>
        <taxon>Eukaryota</taxon>
        <taxon>Viridiplantae</taxon>
        <taxon>Chlorophyta</taxon>
        <taxon>core chlorophytes</taxon>
        <taxon>Trebouxiophyceae</taxon>
        <taxon>Chlorellales</taxon>
        <taxon>Chlorellaceae</taxon>
        <taxon>Chlorella clade</taxon>
        <taxon>Chlorella</taxon>
    </lineage>
</organism>
<evidence type="ECO:0000256" key="10">
    <source>
        <dbReference type="ARBA" id="ARBA00022989"/>
    </source>
</evidence>
<sequence>MPRTQADIYQTQRLYVGIGWKAPLSMLDAPEWSDAASGNPLVLEVTPADDEEHWEPLVTDATDEHGWVYATVVKHLEYKRPGGRSSARFGDNVRRRRWQRRPDAGVSETAAQAVLEGDGAAAAGPAAQPRQRGTLNRSSTSTVAAAAARAAREAEANKQAVSHFVTMVMDLLSRRPAWTLVPWDPTALPLLYKKHQEVYSELQAQAFERRLFTADQPAPPSQLREGRTLLQDLLCAATHSRAAYGFPAAEGLMGSVADFVRLQTLQPLSFDAVGGVSAEANNESVAALAGLDPADILMSEWRNSVWRPCHYVAIDRANECIVLSVRGSLQVGDLLSDLVAAPMEVEIGGSDGWVHQGIFASATYLQCNTQAALQEAARRCPGWPLLLTGHSLGGGTAALLTLLLQQGGLPEGLGPMRCITVGTAAVMSEPLAAACDQLVTSVIVGADAVPHLSLASVEALLVEAGKAGAVRKTVEEWGNKLAEALGAGTKGPQGELSAKAAAATSGAKISGSWAAVKDASARLGKTASGTGLARLLTSAGVTVGEGGQQQGAGAPPAADIPVVVQQQAEQAQQPQWQQLLQRQAPAAIPVIDQQQQQQQQQQQEAAAAAAAHEVAEQEAAARELDKQESERQELGDGEAVAEKAEEQQSTAAPAHQAGSTASSDSRPATTTTATSAAGGGSGSAAAPKSNSPGDPQLLFPPGRLIWIFPAAEEEEGEGEAAEEVDAGAELQLAEMDVLWQGGGGGSADMAVDAVDAGSSAGGDTGSSGSAQKRRRQEGRAGAGAAEAASGNDRGGDGASGGGGAGGASRRQYEVTNTDAEVKGGRGSLDMEEAEEAVEGDSPTAPAPDARQQRQAVAVDADRSSFERLLVTAEMLTDHLPDRYLAALRQL</sequence>
<comment type="catalytic activity">
    <reaction evidence="13">
        <text>a 1,2-diacyl-sn-glycerol + H2O = a 2-acylglycerol + a fatty acid + H(+)</text>
        <dbReference type="Rhea" id="RHEA:33275"/>
        <dbReference type="ChEBI" id="CHEBI:15377"/>
        <dbReference type="ChEBI" id="CHEBI:15378"/>
        <dbReference type="ChEBI" id="CHEBI:17389"/>
        <dbReference type="ChEBI" id="CHEBI:17815"/>
        <dbReference type="ChEBI" id="CHEBI:28868"/>
        <dbReference type="EC" id="3.1.1.116"/>
    </reaction>
    <physiologicalReaction direction="left-to-right" evidence="13">
        <dbReference type="Rhea" id="RHEA:33276"/>
    </physiologicalReaction>
</comment>
<keyword evidence="5" id="KW-0812">Transmembrane</keyword>